<evidence type="ECO:0000313" key="2">
    <source>
        <dbReference type="EMBL" id="VFU52686.1"/>
    </source>
</evidence>
<evidence type="ECO:0000256" key="1">
    <source>
        <dbReference type="SAM" id="SignalP"/>
    </source>
</evidence>
<keyword evidence="1" id="KW-0732">Signal</keyword>
<dbReference type="EMBL" id="CAADRP010001807">
    <property type="protein sequence ID" value="VFU52686.1"/>
    <property type="molecule type" value="Genomic_DNA"/>
</dbReference>
<sequence length="113" mass="13123">MTWKTMILIIRLLLLLEKILGRQQEGGEIQFPESSLSFQRKTPNYDTLGELHYRIGPWKEIRKIYSVHKKGILSGSSIGRWCSKVPRIAMTEGHELNPHWSGFQHLAAQLQRI</sequence>
<accession>A0A6N2MWW3</accession>
<name>A0A6N2MWW3_SALVM</name>
<organism evidence="2">
    <name type="scientific">Salix viminalis</name>
    <name type="common">Common osier</name>
    <name type="synonym">Basket willow</name>
    <dbReference type="NCBI Taxonomy" id="40686"/>
    <lineage>
        <taxon>Eukaryota</taxon>
        <taxon>Viridiplantae</taxon>
        <taxon>Streptophyta</taxon>
        <taxon>Embryophyta</taxon>
        <taxon>Tracheophyta</taxon>
        <taxon>Spermatophyta</taxon>
        <taxon>Magnoliopsida</taxon>
        <taxon>eudicotyledons</taxon>
        <taxon>Gunneridae</taxon>
        <taxon>Pentapetalae</taxon>
        <taxon>rosids</taxon>
        <taxon>fabids</taxon>
        <taxon>Malpighiales</taxon>
        <taxon>Salicaceae</taxon>
        <taxon>Saliceae</taxon>
        <taxon>Salix</taxon>
    </lineage>
</organism>
<proteinExistence type="predicted"/>
<dbReference type="AlphaFoldDB" id="A0A6N2MWW3"/>
<feature type="chain" id="PRO_5026903654" evidence="1">
    <location>
        <begin position="22"/>
        <end position="113"/>
    </location>
</feature>
<gene>
    <name evidence="2" type="ORF">SVIM_LOCUS363444</name>
</gene>
<protein>
    <submittedName>
        <fullName evidence="2">Uncharacterized protein</fullName>
    </submittedName>
</protein>
<reference evidence="2" key="1">
    <citation type="submission" date="2019-03" db="EMBL/GenBank/DDBJ databases">
        <authorList>
            <person name="Mank J."/>
            <person name="Almeida P."/>
        </authorList>
    </citation>
    <scope>NUCLEOTIDE SEQUENCE</scope>
    <source>
        <strain evidence="2">78183</strain>
    </source>
</reference>
<feature type="signal peptide" evidence="1">
    <location>
        <begin position="1"/>
        <end position="21"/>
    </location>
</feature>